<dbReference type="PANTHER" id="PTHR12746">
    <property type="entry name" value="NONSENSE-MEDIATED MRNA DECAY PROTEIN 3"/>
    <property type="match status" value="1"/>
</dbReference>
<dbReference type="GO" id="GO:0005737">
    <property type="term" value="C:cytoplasm"/>
    <property type="evidence" value="ECO:0007669"/>
    <property type="project" value="TreeGrafter"/>
</dbReference>
<dbReference type="Proteomes" id="UP000466535">
    <property type="component" value="Unassembled WGS sequence"/>
</dbReference>
<dbReference type="GO" id="GO:0043023">
    <property type="term" value="F:ribosomal large subunit binding"/>
    <property type="evidence" value="ECO:0007669"/>
    <property type="project" value="InterPro"/>
</dbReference>
<reference evidence="2 3" key="1">
    <citation type="submission" date="2019-12" db="EMBL/GenBank/DDBJ databases">
        <title>Isolation and characterization of three novel carbon monoxide-oxidizing members of Halobacteria from salione crusts and soils.</title>
        <authorList>
            <person name="Myers M.R."/>
            <person name="King G.M."/>
        </authorList>
    </citation>
    <scope>NUCLEOTIDE SEQUENCE [LARGE SCALE GENOMIC DNA]</scope>
    <source>
        <strain evidence="2 3">WSH3</strain>
    </source>
</reference>
<evidence type="ECO:0000313" key="3">
    <source>
        <dbReference type="Proteomes" id="UP000466535"/>
    </source>
</evidence>
<comment type="caution">
    <text evidence="2">The sequence shown here is derived from an EMBL/GenBank/DDBJ whole genome shotgun (WGS) entry which is preliminary data.</text>
</comment>
<proteinExistence type="predicted"/>
<feature type="domain" description="Nmd3 N-terminal" evidence="1">
    <location>
        <begin position="8"/>
        <end position="249"/>
    </location>
</feature>
<dbReference type="OrthoDB" id="15051at2157"/>
<name>A0A6B0T8N6_9EURY</name>
<dbReference type="PANTHER" id="PTHR12746:SF2">
    <property type="entry name" value="60S RIBOSOMAL EXPORT PROTEIN NMD3"/>
    <property type="match status" value="1"/>
</dbReference>
<dbReference type="InterPro" id="IPR039768">
    <property type="entry name" value="Nmd3"/>
</dbReference>
<organism evidence="2 3">
    <name type="scientific">Halovenus carboxidivorans</name>
    <dbReference type="NCBI Taxonomy" id="2692199"/>
    <lineage>
        <taxon>Archaea</taxon>
        <taxon>Methanobacteriati</taxon>
        <taxon>Methanobacteriota</taxon>
        <taxon>Stenosarchaea group</taxon>
        <taxon>Halobacteria</taxon>
        <taxon>Halobacteriales</taxon>
        <taxon>Haloarculaceae</taxon>
        <taxon>Halovenus</taxon>
    </lineage>
</organism>
<dbReference type="InterPro" id="IPR007064">
    <property type="entry name" value="Nmd3_N"/>
</dbReference>
<sequence>MSRSGAFCPRCGEQIDRQTEPRRGEDRLCDACYIDEYDLVDAPDRIEISVCAQCGAVHRGNRWVDVGAEDYTDIAIDELTDALSVHVDATGISWQVAPEQVDQTTIKMHVQFSGVLRETALSEELTVPVKIGRETCTRCGRIAGGSYAGVVQLRAVDRDPTEDEQARAQEIAHALVEELEDKGDREAFITEVSEVEGGLDMRLSTTRLGEQIARRVTDELGGEFTDHETLVTEDEDGNELYRVTFAVRLPPYRPGEVVDPGDGDGPVLVESAREMMRGTRLKDGEQYETPFEDGSAPDATRLGWAAEAEETTLVAVEDEHAVQVLDPETYETKSVPRPPFVDTTAETVRVFRGDDELYILPED</sequence>
<dbReference type="AlphaFoldDB" id="A0A6B0T8N6"/>
<dbReference type="RefSeq" id="WP_159763363.1">
    <property type="nucleotide sequence ID" value="NZ_WUUT01000002.1"/>
</dbReference>
<evidence type="ECO:0000313" key="2">
    <source>
        <dbReference type="EMBL" id="MXR51220.1"/>
    </source>
</evidence>
<dbReference type="Pfam" id="PF04981">
    <property type="entry name" value="NMD3"/>
    <property type="match status" value="1"/>
</dbReference>
<keyword evidence="3" id="KW-1185">Reference proteome</keyword>
<dbReference type="EMBL" id="WUUT01000002">
    <property type="protein sequence ID" value="MXR51220.1"/>
    <property type="molecule type" value="Genomic_DNA"/>
</dbReference>
<accession>A0A6B0T8N6</accession>
<protein>
    <recommendedName>
        <fullName evidence="1">Nmd3 N-terminal domain-containing protein</fullName>
    </recommendedName>
</protein>
<evidence type="ECO:0000259" key="1">
    <source>
        <dbReference type="Pfam" id="PF04981"/>
    </source>
</evidence>
<gene>
    <name evidence="2" type="ORF">GRX03_06330</name>
</gene>